<proteinExistence type="predicted"/>
<evidence type="ECO:0000256" key="1">
    <source>
        <dbReference type="SAM" id="MobiDB-lite"/>
    </source>
</evidence>
<protein>
    <submittedName>
        <fullName evidence="2">Uncharacterized protein</fullName>
    </submittedName>
</protein>
<evidence type="ECO:0000313" key="2">
    <source>
        <dbReference type="EMBL" id="MPM41054.1"/>
    </source>
</evidence>
<sequence length="252" mass="28309">MPNRIIKESIHVSEKIALLSDFQFRLWTSLITYVDDYGRGDARPAIIKGAAFPLREAVTAADIEKGLFDLEKADCIRLYEVEGRPYLFFPNWEAHQRIQTKRSKFPPPASTVGDGGMPPESESKSKSLSESGFCAKQNFALEQADKKEEVLCSLPLNGGGEYAIDKMQIDEWAALYPAVDVLTQLRAMKGWLMANPKRQKTGAGIARFINSWLAKEQDRGGKKPQSGRDDAAAIDKFMEWNDRQMFAKKEGE</sequence>
<name>A0A644ZU04_9ZZZZ</name>
<dbReference type="AlphaFoldDB" id="A0A644ZU04"/>
<comment type="caution">
    <text evidence="2">The sequence shown here is derived from an EMBL/GenBank/DDBJ whole genome shotgun (WGS) entry which is preliminary data.</text>
</comment>
<dbReference type="EMBL" id="VSSQ01009228">
    <property type="protein sequence ID" value="MPM41054.1"/>
    <property type="molecule type" value="Genomic_DNA"/>
</dbReference>
<organism evidence="2">
    <name type="scientific">bioreactor metagenome</name>
    <dbReference type="NCBI Taxonomy" id="1076179"/>
    <lineage>
        <taxon>unclassified sequences</taxon>
        <taxon>metagenomes</taxon>
        <taxon>ecological metagenomes</taxon>
    </lineage>
</organism>
<feature type="region of interest" description="Disordered" evidence="1">
    <location>
        <begin position="100"/>
        <end position="128"/>
    </location>
</feature>
<gene>
    <name evidence="2" type="ORF">SDC9_87703</name>
</gene>
<reference evidence="2" key="1">
    <citation type="submission" date="2019-08" db="EMBL/GenBank/DDBJ databases">
        <authorList>
            <person name="Kucharzyk K."/>
            <person name="Murdoch R.W."/>
            <person name="Higgins S."/>
            <person name="Loffler F."/>
        </authorList>
    </citation>
    <scope>NUCLEOTIDE SEQUENCE</scope>
</reference>
<accession>A0A644ZU04</accession>